<feature type="compositionally biased region" description="Basic and acidic residues" evidence="1">
    <location>
        <begin position="1"/>
        <end position="23"/>
    </location>
</feature>
<name>A0A6L6PPD6_9BURK</name>
<dbReference type="RefSeq" id="WP_155465837.1">
    <property type="nucleotide sequence ID" value="NZ_WNKY01000027.1"/>
</dbReference>
<reference evidence="2 3" key="1">
    <citation type="submission" date="2019-11" db="EMBL/GenBank/DDBJ databases">
        <title>Type strains purchased from KCTC, JCM and DSMZ.</title>
        <authorList>
            <person name="Lu H."/>
        </authorList>
    </citation>
    <scope>NUCLEOTIDE SEQUENCE [LARGE SCALE GENOMIC DNA]</scope>
    <source>
        <strain evidence="2 3">KCTC 22382</strain>
    </source>
</reference>
<sequence>MADCPGKERAKNDEDHPGRKDAYQRAFIGPPRIEDYNFAYDKKAGWQIDSIFYGGNDFGRVQFS</sequence>
<organism evidence="2 3">
    <name type="scientific">Duganella radicis</name>
    <dbReference type="NCBI Taxonomy" id="551988"/>
    <lineage>
        <taxon>Bacteria</taxon>
        <taxon>Pseudomonadati</taxon>
        <taxon>Pseudomonadota</taxon>
        <taxon>Betaproteobacteria</taxon>
        <taxon>Burkholderiales</taxon>
        <taxon>Oxalobacteraceae</taxon>
        <taxon>Telluria group</taxon>
        <taxon>Duganella</taxon>
    </lineage>
</organism>
<dbReference type="AlphaFoldDB" id="A0A6L6PPD6"/>
<gene>
    <name evidence="2" type="ORF">GM676_20880</name>
</gene>
<feature type="region of interest" description="Disordered" evidence="1">
    <location>
        <begin position="1"/>
        <end position="25"/>
    </location>
</feature>
<evidence type="ECO:0000256" key="1">
    <source>
        <dbReference type="SAM" id="MobiDB-lite"/>
    </source>
</evidence>
<evidence type="ECO:0000313" key="3">
    <source>
        <dbReference type="Proteomes" id="UP000475582"/>
    </source>
</evidence>
<keyword evidence="3" id="KW-1185">Reference proteome</keyword>
<dbReference type="Proteomes" id="UP000475582">
    <property type="component" value="Unassembled WGS sequence"/>
</dbReference>
<protein>
    <submittedName>
        <fullName evidence="2">Uncharacterized protein</fullName>
    </submittedName>
</protein>
<accession>A0A6L6PPD6</accession>
<evidence type="ECO:0000313" key="2">
    <source>
        <dbReference type="EMBL" id="MTV40025.1"/>
    </source>
</evidence>
<proteinExistence type="predicted"/>
<comment type="caution">
    <text evidence="2">The sequence shown here is derived from an EMBL/GenBank/DDBJ whole genome shotgun (WGS) entry which is preliminary data.</text>
</comment>
<dbReference type="EMBL" id="WNKY01000027">
    <property type="protein sequence ID" value="MTV40025.1"/>
    <property type="molecule type" value="Genomic_DNA"/>
</dbReference>